<feature type="compositionally biased region" description="Low complexity" evidence="1">
    <location>
        <begin position="15"/>
        <end position="25"/>
    </location>
</feature>
<feature type="region of interest" description="Disordered" evidence="1">
    <location>
        <begin position="99"/>
        <end position="119"/>
    </location>
</feature>
<gene>
    <name evidence="2" type="ORF">PXEA_LOCUS1774</name>
</gene>
<reference evidence="2" key="1">
    <citation type="submission" date="2018-11" db="EMBL/GenBank/DDBJ databases">
        <authorList>
            <consortium name="Pathogen Informatics"/>
        </authorList>
    </citation>
    <scope>NUCLEOTIDE SEQUENCE</scope>
</reference>
<feature type="compositionally biased region" description="Polar residues" evidence="1">
    <location>
        <begin position="336"/>
        <end position="350"/>
    </location>
</feature>
<feature type="compositionally biased region" description="Polar residues" evidence="1">
    <location>
        <begin position="301"/>
        <end position="316"/>
    </location>
</feature>
<feature type="region of interest" description="Disordered" evidence="1">
    <location>
        <begin position="293"/>
        <end position="389"/>
    </location>
</feature>
<feature type="compositionally biased region" description="Polar residues" evidence="1">
    <location>
        <begin position="1"/>
        <end position="10"/>
    </location>
</feature>
<organism evidence="2 3">
    <name type="scientific">Protopolystoma xenopodis</name>
    <dbReference type="NCBI Taxonomy" id="117903"/>
    <lineage>
        <taxon>Eukaryota</taxon>
        <taxon>Metazoa</taxon>
        <taxon>Spiralia</taxon>
        <taxon>Lophotrochozoa</taxon>
        <taxon>Platyhelminthes</taxon>
        <taxon>Monogenea</taxon>
        <taxon>Polyopisthocotylea</taxon>
        <taxon>Polystomatidea</taxon>
        <taxon>Polystomatidae</taxon>
        <taxon>Protopolystoma</taxon>
    </lineage>
</organism>
<dbReference type="EMBL" id="CAAALY010003700">
    <property type="protein sequence ID" value="VEL08334.1"/>
    <property type="molecule type" value="Genomic_DNA"/>
</dbReference>
<evidence type="ECO:0000313" key="3">
    <source>
        <dbReference type="Proteomes" id="UP000784294"/>
    </source>
</evidence>
<dbReference type="Proteomes" id="UP000784294">
    <property type="component" value="Unassembled WGS sequence"/>
</dbReference>
<feature type="region of interest" description="Disordered" evidence="1">
    <location>
        <begin position="1"/>
        <end position="62"/>
    </location>
</feature>
<comment type="caution">
    <text evidence="2">The sequence shown here is derived from an EMBL/GenBank/DDBJ whole genome shotgun (WGS) entry which is preliminary data.</text>
</comment>
<feature type="compositionally biased region" description="Polar residues" evidence="1">
    <location>
        <begin position="143"/>
        <end position="157"/>
    </location>
</feature>
<feature type="non-terminal residue" evidence="2">
    <location>
        <position position="1"/>
    </location>
</feature>
<feature type="compositionally biased region" description="Acidic residues" evidence="1">
    <location>
        <begin position="352"/>
        <end position="361"/>
    </location>
</feature>
<sequence>MVSDLKSQNYGIPGRRNAASRSPSHPSRRTTDSQVSYGQQHRKTASSMDAVGTQDKASDMRPDAAVITSQLPEVSPTGDWSMAPGNPRHLSTLFSCASSALPSPRASSPSSASSPKGTIQSLPYNCVTGLLTAGSMGKCKSPPESSQLTTTSVDNGNWNPVPKQIELGGYAQSFQRTWQPHNEAVAAQEAHDCDVINMHSAHPDAYRGTLDHAGRGRDGRRRYTNSYENLDDDGAPKCGKRPVDTCLLSSNFRYDDQQEDNLLMSPLMPSAEGIRNLHLEGSRYTECCLGETRQTPEAPEQHSSSMTSITAHSTASDEGDFRLSSQKTGHDGFESETGSTVANSSVSQISCLEEETDMEEKEDQRGGLNEECPSKENGDGPIGCTTIGD</sequence>
<evidence type="ECO:0000256" key="1">
    <source>
        <dbReference type="SAM" id="MobiDB-lite"/>
    </source>
</evidence>
<keyword evidence="3" id="KW-1185">Reference proteome</keyword>
<feature type="compositionally biased region" description="Low complexity" evidence="1">
    <location>
        <begin position="99"/>
        <end position="115"/>
    </location>
</feature>
<protein>
    <submittedName>
        <fullName evidence="2">Uncharacterized protein</fullName>
    </submittedName>
</protein>
<name>A0A448WCB7_9PLAT</name>
<accession>A0A448WCB7</accession>
<dbReference type="AlphaFoldDB" id="A0A448WCB7"/>
<feature type="region of interest" description="Disordered" evidence="1">
    <location>
        <begin position="136"/>
        <end position="157"/>
    </location>
</feature>
<evidence type="ECO:0000313" key="2">
    <source>
        <dbReference type="EMBL" id="VEL08334.1"/>
    </source>
</evidence>
<proteinExistence type="predicted"/>